<proteinExistence type="predicted"/>
<evidence type="ECO:0000313" key="2">
    <source>
        <dbReference type="EMBL" id="KAK6167077.1"/>
    </source>
</evidence>
<feature type="chain" id="PRO_5042958326" evidence="1">
    <location>
        <begin position="33"/>
        <end position="114"/>
    </location>
</feature>
<accession>A0AAN8FYY4</accession>
<keyword evidence="3" id="KW-1185">Reference proteome</keyword>
<dbReference type="AlphaFoldDB" id="A0AAN8FYY4"/>
<gene>
    <name evidence="2" type="ORF">SNE40_021183</name>
</gene>
<keyword evidence="1" id="KW-0732">Signal</keyword>
<evidence type="ECO:0000256" key="1">
    <source>
        <dbReference type="SAM" id="SignalP"/>
    </source>
</evidence>
<comment type="caution">
    <text evidence="2">The sequence shown here is derived from an EMBL/GenBank/DDBJ whole genome shotgun (WGS) entry which is preliminary data.</text>
</comment>
<name>A0AAN8FYY4_PATCE</name>
<sequence length="114" mass="12673">MDARFLSTMTNLHQKVTILGVILLILCGDIEANPGPTTRKGNAPNIEENEAVLVDNMNVKDMIKELYLEMREIRSCVQAIPTINDNVTKLTTTVNNLTTQVTGLQEETEDVKKS</sequence>
<feature type="signal peptide" evidence="1">
    <location>
        <begin position="1"/>
        <end position="32"/>
    </location>
</feature>
<evidence type="ECO:0000313" key="3">
    <source>
        <dbReference type="Proteomes" id="UP001347796"/>
    </source>
</evidence>
<dbReference type="EMBL" id="JAZGQO010000018">
    <property type="protein sequence ID" value="KAK6167077.1"/>
    <property type="molecule type" value="Genomic_DNA"/>
</dbReference>
<protein>
    <submittedName>
        <fullName evidence="2">Uncharacterized protein</fullName>
    </submittedName>
</protein>
<organism evidence="2 3">
    <name type="scientific">Patella caerulea</name>
    <name type="common">Rayed Mediterranean limpet</name>
    <dbReference type="NCBI Taxonomy" id="87958"/>
    <lineage>
        <taxon>Eukaryota</taxon>
        <taxon>Metazoa</taxon>
        <taxon>Spiralia</taxon>
        <taxon>Lophotrochozoa</taxon>
        <taxon>Mollusca</taxon>
        <taxon>Gastropoda</taxon>
        <taxon>Patellogastropoda</taxon>
        <taxon>Patelloidea</taxon>
        <taxon>Patellidae</taxon>
        <taxon>Patella</taxon>
    </lineage>
</organism>
<dbReference type="Proteomes" id="UP001347796">
    <property type="component" value="Unassembled WGS sequence"/>
</dbReference>
<reference evidence="2 3" key="1">
    <citation type="submission" date="2024-01" db="EMBL/GenBank/DDBJ databases">
        <title>The genome of the rayed Mediterranean limpet Patella caerulea (Linnaeus, 1758).</title>
        <authorList>
            <person name="Anh-Thu Weber A."/>
            <person name="Halstead-Nussloch G."/>
        </authorList>
    </citation>
    <scope>NUCLEOTIDE SEQUENCE [LARGE SCALE GENOMIC DNA]</scope>
    <source>
        <strain evidence="2">AATW-2023a</strain>
        <tissue evidence="2">Whole specimen</tissue>
    </source>
</reference>